<proteinExistence type="predicted"/>
<dbReference type="PROSITE" id="PS50002">
    <property type="entry name" value="SH3"/>
    <property type="match status" value="1"/>
</dbReference>
<dbReference type="InterPro" id="IPR000980">
    <property type="entry name" value="SH2"/>
</dbReference>
<keyword evidence="7" id="KW-1185">Reference proteome</keyword>
<dbReference type="EMBL" id="JACTAM010000011">
    <property type="protein sequence ID" value="KAI2659184.1"/>
    <property type="molecule type" value="Genomic_DNA"/>
</dbReference>
<dbReference type="PANTHER" id="PTHR46037">
    <property type="entry name" value="PROTEIN ENHANCER OF SEVENLESS 2B"/>
    <property type="match status" value="1"/>
</dbReference>
<organism evidence="6 7">
    <name type="scientific">Labeo rohita</name>
    <name type="common">Indian major carp</name>
    <name type="synonym">Cyprinus rohita</name>
    <dbReference type="NCBI Taxonomy" id="84645"/>
    <lineage>
        <taxon>Eukaryota</taxon>
        <taxon>Metazoa</taxon>
        <taxon>Chordata</taxon>
        <taxon>Craniata</taxon>
        <taxon>Vertebrata</taxon>
        <taxon>Euteleostomi</taxon>
        <taxon>Actinopterygii</taxon>
        <taxon>Neopterygii</taxon>
        <taxon>Teleostei</taxon>
        <taxon>Ostariophysi</taxon>
        <taxon>Cypriniformes</taxon>
        <taxon>Cyprinidae</taxon>
        <taxon>Labeoninae</taxon>
        <taxon>Labeonini</taxon>
        <taxon>Labeo</taxon>
    </lineage>
</organism>
<dbReference type="Proteomes" id="UP000830375">
    <property type="component" value="Unassembled WGS sequence"/>
</dbReference>
<feature type="domain" description="SH2" evidence="4">
    <location>
        <begin position="61"/>
        <end position="219"/>
    </location>
</feature>
<evidence type="ECO:0000256" key="1">
    <source>
        <dbReference type="ARBA" id="ARBA00022443"/>
    </source>
</evidence>
<dbReference type="Gene3D" id="2.30.30.40">
    <property type="entry name" value="SH3 Domains"/>
    <property type="match status" value="1"/>
</dbReference>
<dbReference type="Gene3D" id="3.30.505.10">
    <property type="entry name" value="SH2 domain"/>
    <property type="match status" value="1"/>
</dbReference>
<evidence type="ECO:0000256" key="2">
    <source>
        <dbReference type="PROSITE-ProRule" id="PRU00191"/>
    </source>
</evidence>
<reference evidence="6 7" key="1">
    <citation type="submission" date="2022-01" db="EMBL/GenBank/DDBJ databases">
        <title>A high-quality chromosome-level genome assembly of rohu carp, Labeo rohita.</title>
        <authorList>
            <person name="Arick M.A. II"/>
            <person name="Hsu C.-Y."/>
            <person name="Magbanua Z."/>
            <person name="Pechanova O."/>
            <person name="Grover C."/>
            <person name="Miller E."/>
            <person name="Thrash A."/>
            <person name="Ezzel L."/>
            <person name="Alam S."/>
            <person name="Benzie J."/>
            <person name="Hamilton M."/>
            <person name="Karsi A."/>
            <person name="Lawrence M.L."/>
            <person name="Peterson D.G."/>
        </authorList>
    </citation>
    <scope>NUCLEOTIDE SEQUENCE [LARGE SCALE GENOMIC DNA]</scope>
    <source>
        <strain evidence="7">BAU-BD-2019</strain>
        <tissue evidence="6">Blood</tissue>
    </source>
</reference>
<dbReference type="PROSITE" id="PS50001">
    <property type="entry name" value="SH2"/>
    <property type="match status" value="1"/>
</dbReference>
<gene>
    <name evidence="6" type="ORF">H4Q32_023418</name>
</gene>
<name>A0ABQ8M8I4_LABRO</name>
<dbReference type="InterPro" id="IPR001452">
    <property type="entry name" value="SH3_domain"/>
</dbReference>
<evidence type="ECO:0000259" key="5">
    <source>
        <dbReference type="PROSITE" id="PS50002"/>
    </source>
</evidence>
<keyword evidence="2" id="KW-0727">SH2 domain</keyword>
<protein>
    <submittedName>
        <fullName evidence="6">Src-like-adapter 2</fullName>
    </submittedName>
</protein>
<evidence type="ECO:0000256" key="3">
    <source>
        <dbReference type="PROSITE-ProRule" id="PRU00192"/>
    </source>
</evidence>
<dbReference type="SMART" id="SM00252">
    <property type="entry name" value="SH2"/>
    <property type="match status" value="1"/>
</dbReference>
<evidence type="ECO:0000313" key="7">
    <source>
        <dbReference type="Proteomes" id="UP000830375"/>
    </source>
</evidence>
<sequence length="342" mass="39150">MHMAVALCNFPPHRSDEHTIFLGDKLNILSEDDDMLTVRSTSTGAEFFIPHTYVSKVHNRWLFEGITRRNAEQLLMLPPNYSGCFLIRESQSSPGSRAWASHTWRRAAKSVAVKFNQLTCHIAKRAICRNCEMEGSTFAGSRVLVAARSDRLICLFLCDHIVHWDIAHSPVGPRQETPPRLQQANRGHMPNVKHYRIHQLHNGWFYIHHSHYFSTLAQLNFLSDGLHATTVTVSTSVLNLKYNSAHFLSVESLTLHPNEARSSNGTYCQLTEPCLLQDSNRAIEHRPSSVTIQRSNLNWRDLSRSMIQRQLKGTDQECLVSEGLRETMKAYFYVTEESNYED</sequence>
<comment type="caution">
    <text evidence="6">The sequence shown here is derived from an EMBL/GenBank/DDBJ whole genome shotgun (WGS) entry which is preliminary data.</text>
</comment>
<dbReference type="Pfam" id="PF00017">
    <property type="entry name" value="SH2"/>
    <property type="match status" value="1"/>
</dbReference>
<dbReference type="SUPFAM" id="SSF55550">
    <property type="entry name" value="SH2 domain"/>
    <property type="match status" value="2"/>
</dbReference>
<feature type="domain" description="SH3" evidence="5">
    <location>
        <begin position="1"/>
        <end position="59"/>
    </location>
</feature>
<evidence type="ECO:0000259" key="4">
    <source>
        <dbReference type="PROSITE" id="PS50001"/>
    </source>
</evidence>
<keyword evidence="1 3" id="KW-0728">SH3 domain</keyword>
<dbReference type="PRINTS" id="PR00401">
    <property type="entry name" value="SH2DOMAIN"/>
</dbReference>
<dbReference type="InterPro" id="IPR036860">
    <property type="entry name" value="SH2_dom_sf"/>
</dbReference>
<evidence type="ECO:0000313" key="6">
    <source>
        <dbReference type="EMBL" id="KAI2659184.1"/>
    </source>
</evidence>
<accession>A0ABQ8M8I4</accession>
<dbReference type="InterPro" id="IPR043539">
    <property type="entry name" value="Grb2-like"/>
</dbReference>